<organism evidence="2 3">
    <name type="scientific">Streptomyces atratus</name>
    <dbReference type="NCBI Taxonomy" id="1893"/>
    <lineage>
        <taxon>Bacteria</taxon>
        <taxon>Bacillati</taxon>
        <taxon>Actinomycetota</taxon>
        <taxon>Actinomycetes</taxon>
        <taxon>Kitasatosporales</taxon>
        <taxon>Streptomycetaceae</taxon>
        <taxon>Streptomyces</taxon>
    </lineage>
</organism>
<gene>
    <name evidence="2" type="ORF">SAMN02787144_1002352</name>
</gene>
<dbReference type="AlphaFoldDB" id="A0A1K1W9Q6"/>
<protein>
    <submittedName>
        <fullName evidence="2">Uncharacterized protein</fullName>
    </submittedName>
</protein>
<feature type="transmembrane region" description="Helical" evidence="1">
    <location>
        <begin position="28"/>
        <end position="48"/>
    </location>
</feature>
<keyword evidence="1" id="KW-1133">Transmembrane helix</keyword>
<evidence type="ECO:0000313" key="2">
    <source>
        <dbReference type="EMBL" id="SFX34110.1"/>
    </source>
</evidence>
<dbReference type="OrthoDB" id="4098437at2"/>
<keyword evidence="1" id="KW-0812">Transmembrane</keyword>
<accession>A0A1K1W9Q6</accession>
<evidence type="ECO:0000256" key="1">
    <source>
        <dbReference type="SAM" id="Phobius"/>
    </source>
</evidence>
<name>A0A1K1W9Q6_STRAR</name>
<feature type="transmembrane region" description="Helical" evidence="1">
    <location>
        <begin position="60"/>
        <end position="87"/>
    </location>
</feature>
<dbReference type="EMBL" id="FPJO01000002">
    <property type="protein sequence ID" value="SFX34110.1"/>
    <property type="molecule type" value="Genomic_DNA"/>
</dbReference>
<dbReference type="RefSeq" id="WP_072484010.1">
    <property type="nucleotide sequence ID" value="NZ_CP108276.1"/>
</dbReference>
<reference evidence="2 3" key="1">
    <citation type="submission" date="2016-11" db="EMBL/GenBank/DDBJ databases">
        <authorList>
            <person name="Jaros S."/>
            <person name="Januszkiewicz K."/>
            <person name="Wedrychowicz H."/>
        </authorList>
    </citation>
    <scope>NUCLEOTIDE SEQUENCE [LARGE SCALE GENOMIC DNA]</scope>
    <source>
        <strain evidence="2 3">OK807</strain>
    </source>
</reference>
<dbReference type="Proteomes" id="UP000181909">
    <property type="component" value="Unassembled WGS sequence"/>
</dbReference>
<evidence type="ECO:0000313" key="3">
    <source>
        <dbReference type="Proteomes" id="UP000181909"/>
    </source>
</evidence>
<proteinExistence type="predicted"/>
<keyword evidence="1" id="KW-0472">Membrane</keyword>
<sequence length="191" mass="20537">MRAVALLLTLFCLLTVYFVARSWISARRAVVVVLLVLSGMGFLRRVLGVQQLADLSRSRAPLMLTLTAAMAVVTTLATAQVVAYGAMPGPGRLSASTVPVARRLKSDGPCLLVTGYAPELGWYPGCDTASYAHFRRTPPPPGTRVTLVLFERGRLQPDEASLKRLIGDRASDTRTIPTTGEIGDATVITLR</sequence>